<dbReference type="PIRSF" id="PIRSF000429">
    <property type="entry name" value="Ac-CoA_Ac_transf"/>
    <property type="match status" value="1"/>
</dbReference>
<dbReference type="NCBIfam" id="NF004720">
    <property type="entry name" value="PRK06064.1"/>
    <property type="match status" value="1"/>
</dbReference>
<evidence type="ECO:0000313" key="4">
    <source>
        <dbReference type="Proteomes" id="UP000176336"/>
    </source>
</evidence>
<dbReference type="Gene3D" id="3.40.47.10">
    <property type="match status" value="1"/>
</dbReference>
<dbReference type="InterPro" id="IPR002155">
    <property type="entry name" value="Thiolase"/>
</dbReference>
<evidence type="ECO:0008006" key="5">
    <source>
        <dbReference type="Google" id="ProtNLM"/>
    </source>
</evidence>
<dbReference type="EMBL" id="MFCR01000001">
    <property type="protein sequence ID" value="OGE19789.1"/>
    <property type="molecule type" value="Genomic_DNA"/>
</dbReference>
<evidence type="ECO:0000313" key="3">
    <source>
        <dbReference type="EMBL" id="OGE19789.1"/>
    </source>
</evidence>
<dbReference type="SUPFAM" id="SSF53901">
    <property type="entry name" value="Thiolase-like"/>
    <property type="match status" value="1"/>
</dbReference>
<dbReference type="GO" id="GO:0016747">
    <property type="term" value="F:acyltransferase activity, transferring groups other than amino-acyl groups"/>
    <property type="evidence" value="ECO:0007669"/>
    <property type="project" value="InterPro"/>
</dbReference>
<comment type="caution">
    <text evidence="3">The sequence shown here is derived from an EMBL/GenBank/DDBJ whole genome shotgun (WGS) entry which is preliminary data.</text>
</comment>
<sequence length="383" mass="40020">MRIKVAGIGLTKFGELWDKSLLDLALEASYEAIEDSGIDKNKIDAVFVGNMLIGKIAGQDHLGPVITSSLGINCASFRIEGACASGGLAIHLAIQGILAGTYKNVLVVGAEKMTDAPSHQITWALMGASSSRERKAGLTFPALYALMTQAHMQKYGTTRKELAEVSVKNHYHASLNKKAHYPFEISIEKVLTSTSISSPITLFDSSPITDGAGAVVLSADTDSRGLPAGRQVFITGSAVASDTIDLAQRQSLSELKATQIASKKALEQAGAGIKDIQIAEVHDCFTIAEIMAMEDLGFCSKGTGGRFIAQGATRLGGSCPVNTSGGLKACGHPVGATGVKQIIEITTQLRKTAGARQVKNANIGLTQNVGGTGATVVIHVLQT</sequence>
<dbReference type="PANTHER" id="PTHR42870:SF6">
    <property type="entry name" value="ACETYL-COA C-ACYLTRANSFERASE"/>
    <property type="match status" value="1"/>
</dbReference>
<dbReference type="PANTHER" id="PTHR42870">
    <property type="entry name" value="ACETYL-COA C-ACETYLTRANSFERASE"/>
    <property type="match status" value="1"/>
</dbReference>
<gene>
    <name evidence="3" type="ORF">A2871_02285</name>
</gene>
<protein>
    <recommendedName>
        <fullName evidence="5">Acetyl-CoA acetyltransferase</fullName>
    </recommendedName>
</protein>
<dbReference type="Pfam" id="PF00108">
    <property type="entry name" value="Thiolase_N"/>
    <property type="match status" value="1"/>
</dbReference>
<dbReference type="InterPro" id="IPR016039">
    <property type="entry name" value="Thiolase-like"/>
</dbReference>
<dbReference type="InterPro" id="IPR055140">
    <property type="entry name" value="Thiolase_C_2"/>
</dbReference>
<feature type="domain" description="Thiolase N-terminal" evidence="1">
    <location>
        <begin position="10"/>
        <end position="218"/>
    </location>
</feature>
<dbReference type="AlphaFoldDB" id="A0A1F5ITX8"/>
<dbReference type="Proteomes" id="UP000176336">
    <property type="component" value="Unassembled WGS sequence"/>
</dbReference>
<dbReference type="CDD" id="cd00829">
    <property type="entry name" value="SCP-x_thiolase"/>
    <property type="match status" value="1"/>
</dbReference>
<accession>A0A1F5ITX8</accession>
<name>A0A1F5ITX8_9BACT</name>
<reference evidence="3 4" key="1">
    <citation type="journal article" date="2016" name="Nat. Commun.">
        <title>Thousands of microbial genomes shed light on interconnected biogeochemical processes in an aquifer system.</title>
        <authorList>
            <person name="Anantharaman K."/>
            <person name="Brown C.T."/>
            <person name="Hug L.A."/>
            <person name="Sharon I."/>
            <person name="Castelle C.J."/>
            <person name="Probst A.J."/>
            <person name="Thomas B.C."/>
            <person name="Singh A."/>
            <person name="Wilkins M.J."/>
            <person name="Karaoz U."/>
            <person name="Brodie E.L."/>
            <person name="Williams K.H."/>
            <person name="Hubbard S.S."/>
            <person name="Banfield J.F."/>
        </authorList>
    </citation>
    <scope>NUCLEOTIDE SEQUENCE [LARGE SCALE GENOMIC DNA]</scope>
</reference>
<organism evidence="3 4">
    <name type="scientific">Candidatus Daviesbacteria bacterium RIFCSPHIGHO2_01_FULL_41_23</name>
    <dbReference type="NCBI Taxonomy" id="1797764"/>
    <lineage>
        <taxon>Bacteria</taxon>
        <taxon>Candidatus Daviesiibacteriota</taxon>
    </lineage>
</organism>
<evidence type="ECO:0000259" key="1">
    <source>
        <dbReference type="Pfam" id="PF00108"/>
    </source>
</evidence>
<proteinExistence type="predicted"/>
<dbReference type="Pfam" id="PF22691">
    <property type="entry name" value="Thiolase_C_1"/>
    <property type="match status" value="1"/>
</dbReference>
<dbReference type="InterPro" id="IPR020616">
    <property type="entry name" value="Thiolase_N"/>
</dbReference>
<feature type="domain" description="Thiolase C-terminal" evidence="2">
    <location>
        <begin position="239"/>
        <end position="382"/>
    </location>
</feature>
<evidence type="ECO:0000259" key="2">
    <source>
        <dbReference type="Pfam" id="PF22691"/>
    </source>
</evidence>